<dbReference type="Proteomes" id="UP001642409">
    <property type="component" value="Unassembled WGS sequence"/>
</dbReference>
<proteinExistence type="predicted"/>
<evidence type="ECO:0000313" key="1">
    <source>
        <dbReference type="EMBL" id="CAI9969989.1"/>
    </source>
</evidence>
<keyword evidence="3" id="KW-1185">Reference proteome</keyword>
<evidence type="ECO:0000313" key="2">
    <source>
        <dbReference type="EMBL" id="CAL6000126.1"/>
    </source>
</evidence>
<name>A0AA86R1K4_9EUKA</name>
<gene>
    <name evidence="2" type="ORF">HINF_LOCUS16553</name>
    <name evidence="1" type="ORF">HINF_LOCUS57634</name>
</gene>
<evidence type="ECO:0000313" key="3">
    <source>
        <dbReference type="Proteomes" id="UP001642409"/>
    </source>
</evidence>
<protein>
    <submittedName>
        <fullName evidence="2">Hypothetical_protein</fullName>
    </submittedName>
</protein>
<reference evidence="1" key="1">
    <citation type="submission" date="2023-06" db="EMBL/GenBank/DDBJ databases">
        <authorList>
            <person name="Kurt Z."/>
        </authorList>
    </citation>
    <scope>NUCLEOTIDE SEQUENCE</scope>
</reference>
<dbReference type="EMBL" id="CAXDID020000040">
    <property type="protein sequence ID" value="CAL6000126.1"/>
    <property type="molecule type" value="Genomic_DNA"/>
</dbReference>
<comment type="caution">
    <text evidence="1">The sequence shown here is derived from an EMBL/GenBank/DDBJ whole genome shotgun (WGS) entry which is preliminary data.</text>
</comment>
<dbReference type="EMBL" id="CATOUU010001064">
    <property type="protein sequence ID" value="CAI9969989.1"/>
    <property type="molecule type" value="Genomic_DNA"/>
</dbReference>
<accession>A0AA86R1K4</accession>
<organism evidence="1">
    <name type="scientific">Hexamita inflata</name>
    <dbReference type="NCBI Taxonomy" id="28002"/>
    <lineage>
        <taxon>Eukaryota</taxon>
        <taxon>Metamonada</taxon>
        <taxon>Diplomonadida</taxon>
        <taxon>Hexamitidae</taxon>
        <taxon>Hexamitinae</taxon>
        <taxon>Hexamita</taxon>
    </lineage>
</organism>
<dbReference type="AlphaFoldDB" id="A0AA86R1K4"/>
<reference evidence="2 3" key="2">
    <citation type="submission" date="2024-07" db="EMBL/GenBank/DDBJ databases">
        <authorList>
            <person name="Akdeniz Z."/>
        </authorList>
    </citation>
    <scope>NUCLEOTIDE SEQUENCE [LARGE SCALE GENOMIC DNA]</scope>
</reference>
<sequence>MHHIVNQVQAAPFCSSQLHLHIINSAVISGVQLNNTSVYIVTDTIRQYSHIHYIICSKIDQCNRNAGIQTVHYDYVMKKVQPRQIIIVTLPSRQSARRRQRWIRRARLYN</sequence>